<dbReference type="Proteomes" id="UP000199513">
    <property type="component" value="Unassembled WGS sequence"/>
</dbReference>
<keyword evidence="2" id="KW-0472">Membrane</keyword>
<dbReference type="EMBL" id="FONY01000006">
    <property type="protein sequence ID" value="SFE76458.1"/>
    <property type="molecule type" value="Genomic_DNA"/>
</dbReference>
<evidence type="ECO:0000256" key="2">
    <source>
        <dbReference type="SAM" id="Phobius"/>
    </source>
</evidence>
<dbReference type="SUPFAM" id="SSF50494">
    <property type="entry name" value="Trypsin-like serine proteases"/>
    <property type="match status" value="1"/>
</dbReference>
<evidence type="ECO:0000313" key="3">
    <source>
        <dbReference type="EMBL" id="SFE76458.1"/>
    </source>
</evidence>
<dbReference type="InterPro" id="IPR009003">
    <property type="entry name" value="Peptidase_S1_PA"/>
</dbReference>
<dbReference type="Pfam" id="PF13365">
    <property type="entry name" value="Trypsin_2"/>
    <property type="match status" value="1"/>
</dbReference>
<organism evidence="3 4">
    <name type="scientific">Thermoflexibacter ruber</name>
    <dbReference type="NCBI Taxonomy" id="1003"/>
    <lineage>
        <taxon>Bacteria</taxon>
        <taxon>Pseudomonadati</taxon>
        <taxon>Bacteroidota</taxon>
        <taxon>Cytophagia</taxon>
        <taxon>Cytophagales</taxon>
        <taxon>Thermoflexibacteraceae</taxon>
        <taxon>Thermoflexibacter</taxon>
    </lineage>
</organism>
<proteinExistence type="predicted"/>
<dbReference type="Gene3D" id="2.40.10.10">
    <property type="entry name" value="Trypsin-like serine proteases"/>
    <property type="match status" value="2"/>
</dbReference>
<dbReference type="PRINTS" id="PR00834">
    <property type="entry name" value="PROTEASES2C"/>
</dbReference>
<reference evidence="3 4" key="1">
    <citation type="submission" date="2016-10" db="EMBL/GenBank/DDBJ databases">
        <authorList>
            <person name="de Groot N.N."/>
        </authorList>
    </citation>
    <scope>NUCLEOTIDE SEQUENCE [LARGE SCALE GENOMIC DNA]</scope>
    <source>
        <strain>GEY</strain>
        <strain evidence="4">DSM 9560</strain>
    </source>
</reference>
<evidence type="ECO:0000313" key="4">
    <source>
        <dbReference type="Proteomes" id="UP000199513"/>
    </source>
</evidence>
<dbReference type="GO" id="GO:0006508">
    <property type="term" value="P:proteolysis"/>
    <property type="evidence" value="ECO:0007669"/>
    <property type="project" value="InterPro"/>
</dbReference>
<dbReference type="InterPro" id="IPR043504">
    <property type="entry name" value="Peptidase_S1_PA_chymotrypsin"/>
</dbReference>
<accession>A0A1I2D7G5</accession>
<dbReference type="PANTHER" id="PTHR43019:SF23">
    <property type="entry name" value="PROTEASE DO-LIKE 5, CHLOROPLASTIC"/>
    <property type="match status" value="1"/>
</dbReference>
<dbReference type="PANTHER" id="PTHR43019">
    <property type="entry name" value="SERINE ENDOPROTEASE DEGS"/>
    <property type="match status" value="1"/>
</dbReference>
<dbReference type="AlphaFoldDB" id="A0A1I2D7G5"/>
<dbReference type="STRING" id="1003.SAMN04488541_1006100"/>
<keyword evidence="2" id="KW-1133">Transmembrane helix</keyword>
<evidence type="ECO:0000256" key="1">
    <source>
        <dbReference type="SAM" id="Coils"/>
    </source>
</evidence>
<keyword evidence="1" id="KW-0175">Coiled coil</keyword>
<dbReference type="InterPro" id="IPR001940">
    <property type="entry name" value="Peptidase_S1C"/>
</dbReference>
<sequence length="373" mass="42198">MMTNKQIEQIERYLEGQLSAKELRQFEEELSNDKFLAQEVEAHQKLRKGFDKYAKSKQLKSMLNEFHEEMAAQSKVKPSSLNFSIKLFQKKYLPTIAVAASVALIAVLSTVFTLDYIKTLEGKQYSRVQQLARELNQTKLSINDLKNTIKAQENQHSRVQKSGGTCFVISSDGYLITNYHVVKKTNQHLEGMADSLVIESMTNAQHRYRIEMIYGNKDKDIAILKISDSNFTGFGKLPYTLEKNIADLGEEVFTLAYPKDDIVYSEGTVSSKTGFDSDTTEYQVSIPVNRGNSGSPVFNSKGNIIGVITKKDKDSEGVAFALKTKELFKILEEVHPDSLKIPIVLPKSNKLAGVKRPQQIKKLQDYIFQVKVY</sequence>
<keyword evidence="2" id="KW-0812">Transmembrane</keyword>
<gene>
    <name evidence="3" type="ORF">SAMN04488541_1006100</name>
</gene>
<feature type="transmembrane region" description="Helical" evidence="2">
    <location>
        <begin position="92"/>
        <end position="114"/>
    </location>
</feature>
<keyword evidence="4" id="KW-1185">Reference proteome</keyword>
<dbReference type="GO" id="GO:0004252">
    <property type="term" value="F:serine-type endopeptidase activity"/>
    <property type="evidence" value="ECO:0007669"/>
    <property type="project" value="InterPro"/>
</dbReference>
<dbReference type="RefSeq" id="WP_091541084.1">
    <property type="nucleotide sequence ID" value="NZ_FONY01000006.1"/>
</dbReference>
<feature type="coiled-coil region" evidence="1">
    <location>
        <begin position="128"/>
        <end position="162"/>
    </location>
</feature>
<name>A0A1I2D7G5_9BACT</name>
<dbReference type="OrthoDB" id="9766361at2"/>
<protein>
    <submittedName>
        <fullName evidence="3">Trypsin-like peptidase domain-containing protein</fullName>
    </submittedName>
</protein>